<evidence type="ECO:0000313" key="2">
    <source>
        <dbReference type="EMBL" id="KAJ6263889.1"/>
    </source>
</evidence>
<dbReference type="AlphaFoldDB" id="A0AAD6NMC2"/>
<dbReference type="InterPro" id="IPR036770">
    <property type="entry name" value="Ankyrin_rpt-contain_sf"/>
</dbReference>
<evidence type="ECO:0008006" key="4">
    <source>
        <dbReference type="Google" id="ProtNLM"/>
    </source>
</evidence>
<organism evidence="2 3">
    <name type="scientific">Drechslerella dactyloides</name>
    <name type="common">Nematode-trapping fungus</name>
    <name type="synonym">Arthrobotrys dactyloides</name>
    <dbReference type="NCBI Taxonomy" id="74499"/>
    <lineage>
        <taxon>Eukaryota</taxon>
        <taxon>Fungi</taxon>
        <taxon>Dikarya</taxon>
        <taxon>Ascomycota</taxon>
        <taxon>Pezizomycotina</taxon>
        <taxon>Orbiliomycetes</taxon>
        <taxon>Orbiliales</taxon>
        <taxon>Orbiliaceae</taxon>
        <taxon>Drechslerella</taxon>
    </lineage>
</organism>
<comment type="caution">
    <text evidence="2">The sequence shown here is derived from an EMBL/GenBank/DDBJ whole genome shotgun (WGS) entry which is preliminary data.</text>
</comment>
<gene>
    <name evidence="2" type="ORF">Dda_0026</name>
</gene>
<feature type="region of interest" description="Disordered" evidence="1">
    <location>
        <begin position="1"/>
        <end position="92"/>
    </location>
</feature>
<dbReference type="EMBL" id="JAQGDS010000001">
    <property type="protein sequence ID" value="KAJ6263889.1"/>
    <property type="molecule type" value="Genomic_DNA"/>
</dbReference>
<dbReference type="InterPro" id="IPR002110">
    <property type="entry name" value="Ankyrin_rpt"/>
</dbReference>
<feature type="compositionally biased region" description="Low complexity" evidence="1">
    <location>
        <begin position="36"/>
        <end position="58"/>
    </location>
</feature>
<name>A0AAD6NMC2_DREDA</name>
<accession>A0AAD6NMC2</accession>
<dbReference type="Gene3D" id="1.25.40.20">
    <property type="entry name" value="Ankyrin repeat-containing domain"/>
    <property type="match status" value="1"/>
</dbReference>
<sequence>MSFFGRRKPIPGSDREHDGSGKFKRFSPKPWEKSPRLGSLRRLPQQQQQPSAPQSPNPYFENVAKDPASSVWPTSHHNEGHDTSKQATVLEPPSPVRQAFHPQTARDEDDLSSVCSNDSFLETERIEYYSEKLKECLQTKNWKEAKEFDSKLKATLSRRNKTPDVSQYYTSATIHYMLDELADAKTCLARIPMKKSTEPSIIVDSMNLDAAIAFRINQYDYALTLSHKSAKYARKFQLGLARSTAHYLSRIICLKKGDKQEADFYEQMIQDDFIIPDFIMPLRNSMGPLLDAIDNPFWGIAPPEPILAPRQNSIHLLTQIKEDTKYDGIRDHFQHKPNEEIKASADNPSLWESLLRLAIDADDDSPFARWAYRSKYMSSIWNVQVGDFSGYYPLQYAITLNKTYAAHAIISERASPEILDSTHNSYLKQPLQMAVDNANEVVVCALLKTGARPDAVGQSDLEPPLYKAVKLRYYNIVRHLLHHGAEPTCRVDQPRTVSNGEAIMENALIIAIQSMVRDWTPNSVSERILKSILAAMQSELHKERLADLMTQLNSHSSGTFIYCFKDVYGPPEGRIRALKLLSDHTRRLGQTPAL</sequence>
<dbReference type="Proteomes" id="UP001221413">
    <property type="component" value="Unassembled WGS sequence"/>
</dbReference>
<protein>
    <recommendedName>
        <fullName evidence="4">Ankyrin repeat protein</fullName>
    </recommendedName>
</protein>
<dbReference type="SMART" id="SM00248">
    <property type="entry name" value="ANK"/>
    <property type="match status" value="3"/>
</dbReference>
<dbReference type="SUPFAM" id="SSF48403">
    <property type="entry name" value="Ankyrin repeat"/>
    <property type="match status" value="1"/>
</dbReference>
<keyword evidence="3" id="KW-1185">Reference proteome</keyword>
<proteinExistence type="predicted"/>
<evidence type="ECO:0000256" key="1">
    <source>
        <dbReference type="SAM" id="MobiDB-lite"/>
    </source>
</evidence>
<reference evidence="2" key="1">
    <citation type="submission" date="2023-01" db="EMBL/GenBank/DDBJ databases">
        <title>The chitinases involved in constricting ring structure development in the nematode-trapping fungus Drechslerella dactyloides.</title>
        <authorList>
            <person name="Wang R."/>
            <person name="Zhang L."/>
            <person name="Tang P."/>
            <person name="Li S."/>
            <person name="Liang L."/>
        </authorList>
    </citation>
    <scope>NUCLEOTIDE SEQUENCE</scope>
    <source>
        <strain evidence="2">YMF1.00031</strain>
    </source>
</reference>
<evidence type="ECO:0000313" key="3">
    <source>
        <dbReference type="Proteomes" id="UP001221413"/>
    </source>
</evidence>